<gene>
    <name evidence="5" type="ORF">F6X53_26605</name>
</gene>
<dbReference type="PANTHER" id="PTHR44688:SF16">
    <property type="entry name" value="DNA-BINDING TRANSCRIPTIONAL ACTIVATOR DEVR_DOSR"/>
    <property type="match status" value="1"/>
</dbReference>
<evidence type="ECO:0000256" key="2">
    <source>
        <dbReference type="ARBA" id="ARBA00023125"/>
    </source>
</evidence>
<evidence type="ECO:0000256" key="3">
    <source>
        <dbReference type="ARBA" id="ARBA00023163"/>
    </source>
</evidence>
<dbReference type="GO" id="GO:0006355">
    <property type="term" value="P:regulation of DNA-templated transcription"/>
    <property type="evidence" value="ECO:0007669"/>
    <property type="project" value="InterPro"/>
</dbReference>
<dbReference type="SMART" id="SM00421">
    <property type="entry name" value="HTH_LUXR"/>
    <property type="match status" value="1"/>
</dbReference>
<dbReference type="GO" id="GO:0003677">
    <property type="term" value="F:DNA binding"/>
    <property type="evidence" value="ECO:0007669"/>
    <property type="project" value="UniProtKB-KW"/>
</dbReference>
<dbReference type="Proteomes" id="UP000474159">
    <property type="component" value="Unassembled WGS sequence"/>
</dbReference>
<dbReference type="PROSITE" id="PS00622">
    <property type="entry name" value="HTH_LUXR_1"/>
    <property type="match status" value="1"/>
</dbReference>
<comment type="caution">
    <text evidence="5">The sequence shown here is derived from an EMBL/GenBank/DDBJ whole genome shotgun (WGS) entry which is preliminary data.</text>
</comment>
<accession>A0A6L3SQV7</accession>
<evidence type="ECO:0000313" key="5">
    <source>
        <dbReference type="EMBL" id="KAB1073842.1"/>
    </source>
</evidence>
<dbReference type="Pfam" id="PF00196">
    <property type="entry name" value="GerE"/>
    <property type="match status" value="1"/>
</dbReference>
<dbReference type="Gene3D" id="3.40.50.2300">
    <property type="match status" value="1"/>
</dbReference>
<evidence type="ECO:0000259" key="4">
    <source>
        <dbReference type="PROSITE" id="PS50043"/>
    </source>
</evidence>
<keyword evidence="1" id="KW-0805">Transcription regulation</keyword>
<keyword evidence="6" id="KW-1185">Reference proteome</keyword>
<dbReference type="PANTHER" id="PTHR44688">
    <property type="entry name" value="DNA-BINDING TRANSCRIPTIONAL ACTIVATOR DEVR_DOSR"/>
    <property type="match status" value="1"/>
</dbReference>
<dbReference type="RefSeq" id="WP_151004047.1">
    <property type="nucleotide sequence ID" value="NZ_VZZK01000040.1"/>
</dbReference>
<dbReference type="PRINTS" id="PR00038">
    <property type="entry name" value="HTHLUXR"/>
</dbReference>
<name>A0A6L3SQV7_9HYPH</name>
<dbReference type="CDD" id="cd06170">
    <property type="entry name" value="LuxR_C_like"/>
    <property type="match status" value="1"/>
</dbReference>
<keyword evidence="2" id="KW-0238">DNA-binding</keyword>
<protein>
    <submittedName>
        <fullName evidence="5">Response regulator transcription factor</fullName>
    </submittedName>
</protein>
<dbReference type="InterPro" id="IPR000792">
    <property type="entry name" value="Tscrpt_reg_LuxR_C"/>
</dbReference>
<feature type="domain" description="HTH luxR-type" evidence="4">
    <location>
        <begin position="157"/>
        <end position="222"/>
    </location>
</feature>
<organism evidence="5 6">
    <name type="scientific">Methylobacterium soli</name>
    <dbReference type="NCBI Taxonomy" id="553447"/>
    <lineage>
        <taxon>Bacteria</taxon>
        <taxon>Pseudomonadati</taxon>
        <taxon>Pseudomonadota</taxon>
        <taxon>Alphaproteobacteria</taxon>
        <taxon>Hyphomicrobiales</taxon>
        <taxon>Methylobacteriaceae</taxon>
        <taxon>Methylobacterium</taxon>
    </lineage>
</organism>
<dbReference type="OrthoDB" id="7826527at2"/>
<dbReference type="EMBL" id="VZZK01000040">
    <property type="protein sequence ID" value="KAB1073842.1"/>
    <property type="molecule type" value="Genomic_DNA"/>
</dbReference>
<proteinExistence type="predicted"/>
<reference evidence="5 6" key="1">
    <citation type="submission" date="2019-09" db="EMBL/GenBank/DDBJ databases">
        <title>YIM 48816 draft genome.</title>
        <authorList>
            <person name="Jiang L."/>
        </authorList>
    </citation>
    <scope>NUCLEOTIDE SEQUENCE [LARGE SCALE GENOMIC DNA]</scope>
    <source>
        <strain evidence="5 6">YIM 48816</strain>
    </source>
</reference>
<evidence type="ECO:0000313" key="6">
    <source>
        <dbReference type="Proteomes" id="UP000474159"/>
    </source>
</evidence>
<evidence type="ECO:0000256" key="1">
    <source>
        <dbReference type="ARBA" id="ARBA00023015"/>
    </source>
</evidence>
<dbReference type="InterPro" id="IPR016032">
    <property type="entry name" value="Sig_transdc_resp-reg_C-effctor"/>
</dbReference>
<dbReference type="SUPFAM" id="SSF46894">
    <property type="entry name" value="C-terminal effector domain of the bipartite response regulators"/>
    <property type="match status" value="1"/>
</dbReference>
<dbReference type="AlphaFoldDB" id="A0A6L3SQV7"/>
<sequence length="238" mass="25401">MLDGYGIETALIVSSGLVREGLAAVLKQTRFTIVSATGYVDCTSELSCSTQGVRLIIASIESLEQGHMLLGLTQSNPDFKLVLLLRPGSGDLLPHRLPEIASGILDINVSGEVLVSALDLVLAGLSIRMPRLADASVGYETPSYQTGSPCQSKHEMTGLSAQSLSPREKDVLRALSVGASNKLIARDYELAEATVKIHVKNVLRKLKAQNRTQAAIWARENGFCARVPTSSQAPTMAS</sequence>
<dbReference type="PROSITE" id="PS50043">
    <property type="entry name" value="HTH_LUXR_2"/>
    <property type="match status" value="1"/>
</dbReference>
<keyword evidence="3" id="KW-0804">Transcription</keyword>